<dbReference type="InterPro" id="IPR002477">
    <property type="entry name" value="Peptidoglycan-bd-like"/>
</dbReference>
<dbReference type="InterPro" id="IPR036366">
    <property type="entry name" value="PGBDSf"/>
</dbReference>
<dbReference type="SMART" id="SM00060">
    <property type="entry name" value="FN3"/>
    <property type="match status" value="1"/>
</dbReference>
<dbReference type="Pfam" id="PF00041">
    <property type="entry name" value="fn3"/>
    <property type="match status" value="1"/>
</dbReference>
<dbReference type="InterPro" id="IPR013784">
    <property type="entry name" value="Carb-bd-like_fold"/>
</dbReference>
<dbReference type="SUPFAM" id="SSF47090">
    <property type="entry name" value="PGBD-like"/>
    <property type="match status" value="1"/>
</dbReference>
<name>A0A2M8LAT0_9BACT</name>
<dbReference type="AlphaFoldDB" id="A0A2M8LAT0"/>
<organism evidence="3 4">
    <name type="scientific">Candidatus Terrybacteria bacterium CG10_big_fil_rev_8_21_14_0_10_41_10</name>
    <dbReference type="NCBI Taxonomy" id="1975026"/>
    <lineage>
        <taxon>Bacteria</taxon>
        <taxon>Candidatus Terryibacteriota</taxon>
    </lineage>
</organism>
<dbReference type="InterPro" id="IPR013783">
    <property type="entry name" value="Ig-like_fold"/>
</dbReference>
<dbReference type="CDD" id="cd00063">
    <property type="entry name" value="FN3"/>
    <property type="match status" value="1"/>
</dbReference>
<feature type="non-terminal residue" evidence="3">
    <location>
        <position position="1"/>
    </location>
</feature>
<proteinExistence type="predicted"/>
<sequence length="720" mass="74446">NFITIPEAFIDLFDIAKNSDNHTELRNGTSTSLQVPNMSSTTVRVFIPSVPSSGISYATSSVDTTFYDAGKTILNVDGDEAINVVISSTLRMISGAVYHTSATPGNELRDVWIDVANTSNGMHYGVSATSTNGYSLQLAEGTYKIIAAKPGYIMQPQTVVVSANATLNLVMTSAAYTISGTVTAGGSAAPYAFVRAEKTTGGSTVTQADASGAYTLSVDSGSWRIYAASDKYSEAGYASNPVSVSGNVGSVNIALISAASIQDVLMTSNTFKDTASGSFEDTTVKTKVTIDSGGLGQSGSDSYITAKETVNYPNTPLVNIIANKAKDISAYSGDSQVKNLSSGKTATIELTYTVAELAVSGIDTPAEVAQLSVSTVNDQKEWESLNTSATYYDSSGNAMAASDVTSNLSNVAQVVFTTTEATHFSPYALTQASDPTAPETPSGLTMATPNSISQLVLSWTANPDSDLAGYYVYRSTSSGGTFALVSSTGSNSYTDTGLSANTTYYYKVAAYDTSNFESAAGSESSAKTLPAGGGGIVGGGGGSIPPSQYVVIPGTDAQTTSTEPSFSTQTPSSDVSVTVQTPSAVSVTITKTLKTGSNNSEVKDLQKLLNSLGYTVSGSGLGSPGNETNYYGAKTREAIKKFQCDNGIVCSGDENSTGYGLVGPGTRAKLNAMVSSESLGSSSGSTQAPTSSESQDKQVQELQKLLDELMKQVEALQSSQ</sequence>
<dbReference type="InterPro" id="IPR003961">
    <property type="entry name" value="FN3_dom"/>
</dbReference>
<dbReference type="InterPro" id="IPR036365">
    <property type="entry name" value="PGBD-like_sf"/>
</dbReference>
<evidence type="ECO:0000313" key="3">
    <source>
        <dbReference type="EMBL" id="PJE73737.1"/>
    </source>
</evidence>
<feature type="region of interest" description="Disordered" evidence="1">
    <location>
        <begin position="675"/>
        <end position="699"/>
    </location>
</feature>
<dbReference type="Gene3D" id="1.10.101.10">
    <property type="entry name" value="PGBD-like superfamily/PGBD"/>
    <property type="match status" value="1"/>
</dbReference>
<evidence type="ECO:0000259" key="2">
    <source>
        <dbReference type="PROSITE" id="PS50853"/>
    </source>
</evidence>
<evidence type="ECO:0000313" key="4">
    <source>
        <dbReference type="Proteomes" id="UP000230959"/>
    </source>
</evidence>
<dbReference type="Gene3D" id="2.60.40.10">
    <property type="entry name" value="Immunoglobulins"/>
    <property type="match status" value="1"/>
</dbReference>
<dbReference type="GO" id="GO:0030246">
    <property type="term" value="F:carbohydrate binding"/>
    <property type="evidence" value="ECO:0007669"/>
    <property type="project" value="InterPro"/>
</dbReference>
<dbReference type="SUPFAM" id="SSF49265">
    <property type="entry name" value="Fibronectin type III"/>
    <property type="match status" value="1"/>
</dbReference>
<dbReference type="SUPFAM" id="SSF49452">
    <property type="entry name" value="Starch-binding domain-like"/>
    <property type="match status" value="1"/>
</dbReference>
<reference evidence="4" key="1">
    <citation type="submission" date="2017-09" db="EMBL/GenBank/DDBJ databases">
        <title>Depth-based differentiation of microbial function through sediment-hosted aquifers and enrichment of novel symbionts in the deep terrestrial subsurface.</title>
        <authorList>
            <person name="Probst A.J."/>
            <person name="Ladd B."/>
            <person name="Jarett J.K."/>
            <person name="Geller-Mcgrath D.E."/>
            <person name="Sieber C.M.K."/>
            <person name="Emerson J.B."/>
            <person name="Anantharaman K."/>
            <person name="Thomas B.C."/>
            <person name="Malmstrom R."/>
            <person name="Stieglmeier M."/>
            <person name="Klingl A."/>
            <person name="Woyke T."/>
            <person name="Ryan C.M."/>
            <person name="Banfield J.F."/>
        </authorList>
    </citation>
    <scope>NUCLEOTIDE SEQUENCE [LARGE SCALE GENOMIC DNA]</scope>
</reference>
<evidence type="ECO:0000256" key="1">
    <source>
        <dbReference type="SAM" id="MobiDB-lite"/>
    </source>
</evidence>
<gene>
    <name evidence="3" type="ORF">COV02_00925</name>
</gene>
<feature type="domain" description="Fibronectin type-III" evidence="2">
    <location>
        <begin position="440"/>
        <end position="531"/>
    </location>
</feature>
<dbReference type="EMBL" id="PFER01000015">
    <property type="protein sequence ID" value="PJE73737.1"/>
    <property type="molecule type" value="Genomic_DNA"/>
</dbReference>
<protein>
    <recommendedName>
        <fullName evidence="2">Fibronectin type-III domain-containing protein</fullName>
    </recommendedName>
</protein>
<comment type="caution">
    <text evidence="3">The sequence shown here is derived from an EMBL/GenBank/DDBJ whole genome shotgun (WGS) entry which is preliminary data.</text>
</comment>
<dbReference type="Pfam" id="PF01471">
    <property type="entry name" value="PG_binding_1"/>
    <property type="match status" value="1"/>
</dbReference>
<accession>A0A2M8LAT0</accession>
<dbReference type="Proteomes" id="UP000230959">
    <property type="component" value="Unassembled WGS sequence"/>
</dbReference>
<dbReference type="PROSITE" id="PS50853">
    <property type="entry name" value="FN3"/>
    <property type="match status" value="1"/>
</dbReference>
<feature type="compositionally biased region" description="Low complexity" evidence="1">
    <location>
        <begin position="675"/>
        <end position="693"/>
    </location>
</feature>
<dbReference type="Gene3D" id="2.60.40.1120">
    <property type="entry name" value="Carboxypeptidase-like, regulatory domain"/>
    <property type="match status" value="1"/>
</dbReference>
<dbReference type="InterPro" id="IPR036116">
    <property type="entry name" value="FN3_sf"/>
</dbReference>